<feature type="region of interest" description="Disordered" evidence="1">
    <location>
        <begin position="65"/>
        <end position="161"/>
    </location>
</feature>
<organism evidence="2 3">
    <name type="scientific">Punica granatum</name>
    <name type="common">Pomegranate</name>
    <dbReference type="NCBI Taxonomy" id="22663"/>
    <lineage>
        <taxon>Eukaryota</taxon>
        <taxon>Viridiplantae</taxon>
        <taxon>Streptophyta</taxon>
        <taxon>Embryophyta</taxon>
        <taxon>Tracheophyta</taxon>
        <taxon>Spermatophyta</taxon>
        <taxon>Magnoliopsida</taxon>
        <taxon>eudicotyledons</taxon>
        <taxon>Gunneridae</taxon>
        <taxon>Pentapetalae</taxon>
        <taxon>rosids</taxon>
        <taxon>malvids</taxon>
        <taxon>Myrtales</taxon>
        <taxon>Lythraceae</taxon>
        <taxon>Punica</taxon>
    </lineage>
</organism>
<comment type="caution">
    <text evidence="2">The sequence shown here is derived from an EMBL/GenBank/DDBJ whole genome shotgun (WGS) entry which is preliminary data.</text>
</comment>
<sequence>MVFNMISFSLNDNFLDVRPGSPPSFSSLLPPGSPPTSSSCIGGIFRGISAATSSMRIGNPAIYHTPQRQQSGKNHVRIGAVGESKEQGSTSKLNHKMTSSMSRQQGNRSRIMSSSPSQAKKNVSSSPASGMGSSSSVTMRDGDTRKQPEEPLRKRIAQETLEEDLFILGVQGA</sequence>
<evidence type="ECO:0000313" key="2">
    <source>
        <dbReference type="EMBL" id="OWM85454.1"/>
    </source>
</evidence>
<evidence type="ECO:0000256" key="1">
    <source>
        <dbReference type="SAM" id="MobiDB-lite"/>
    </source>
</evidence>
<accession>A0A218XKQ7</accession>
<feature type="compositionally biased region" description="Basic and acidic residues" evidence="1">
    <location>
        <begin position="140"/>
        <end position="157"/>
    </location>
</feature>
<evidence type="ECO:0000313" key="3">
    <source>
        <dbReference type="Proteomes" id="UP000197138"/>
    </source>
</evidence>
<protein>
    <submittedName>
        <fullName evidence="2">Uncharacterized protein</fullName>
    </submittedName>
</protein>
<dbReference type="EMBL" id="MTKT01001276">
    <property type="protein sequence ID" value="OWM85454.1"/>
    <property type="molecule type" value="Genomic_DNA"/>
</dbReference>
<proteinExistence type="predicted"/>
<reference evidence="3" key="1">
    <citation type="journal article" date="2017" name="Plant J.">
        <title>The pomegranate (Punica granatum L.) genome and the genomics of punicalagin biosynthesis.</title>
        <authorList>
            <person name="Qin G."/>
            <person name="Xu C."/>
            <person name="Ming R."/>
            <person name="Tang H."/>
            <person name="Guyot R."/>
            <person name="Kramer E.M."/>
            <person name="Hu Y."/>
            <person name="Yi X."/>
            <person name="Qi Y."/>
            <person name="Xu X."/>
            <person name="Gao Z."/>
            <person name="Pan H."/>
            <person name="Jian J."/>
            <person name="Tian Y."/>
            <person name="Yue Z."/>
            <person name="Xu Y."/>
        </authorList>
    </citation>
    <scope>NUCLEOTIDE SEQUENCE [LARGE SCALE GENOMIC DNA]</scope>
    <source>
        <strain evidence="3">cv. Dabenzi</strain>
    </source>
</reference>
<dbReference type="AlphaFoldDB" id="A0A218XKQ7"/>
<feature type="compositionally biased region" description="Low complexity" evidence="1">
    <location>
        <begin position="124"/>
        <end position="136"/>
    </location>
</feature>
<name>A0A218XKQ7_PUNGR</name>
<feature type="compositionally biased region" description="Polar residues" evidence="1">
    <location>
        <begin position="87"/>
        <end position="123"/>
    </location>
</feature>
<dbReference type="Proteomes" id="UP000197138">
    <property type="component" value="Unassembled WGS sequence"/>
</dbReference>
<gene>
    <name evidence="2" type="ORF">CDL15_Pgr019078</name>
</gene>